<accession>A0A073J4D4</accession>
<evidence type="ECO:0000313" key="2">
    <source>
        <dbReference type="Proteomes" id="UP000027746"/>
    </source>
</evidence>
<comment type="caution">
    <text evidence="1">The sequence shown here is derived from an EMBL/GenBank/DDBJ whole genome shotgun (WGS) entry which is preliminary data.</text>
</comment>
<reference evidence="1 2" key="1">
    <citation type="submission" date="2014-01" db="EMBL/GenBank/DDBJ databases">
        <title>Sulfitobacter sp. H3 (MCCC 1A00686) Genome Sequencing.</title>
        <authorList>
            <person name="Lai Q."/>
            <person name="Hong Z."/>
        </authorList>
    </citation>
    <scope>NUCLEOTIDE SEQUENCE [LARGE SCALE GENOMIC DNA]</scope>
    <source>
        <strain evidence="1 2">H3</strain>
    </source>
</reference>
<dbReference type="AlphaFoldDB" id="A0A073J4D4"/>
<dbReference type="Proteomes" id="UP000027746">
    <property type="component" value="Unassembled WGS sequence"/>
</dbReference>
<sequence length="74" mass="8448">MIDIKIIESPLSQSVTVEGHRFNIQIYRGQETSWTLEIVNSNGTSFVWDELFQTGKDALRAALADFKNSQLKIF</sequence>
<protein>
    <submittedName>
        <fullName evidence="1">Uncharacterized protein</fullName>
    </submittedName>
</protein>
<dbReference type="OrthoDB" id="7864523at2"/>
<evidence type="ECO:0000313" key="1">
    <source>
        <dbReference type="EMBL" id="KEJ96859.1"/>
    </source>
</evidence>
<keyword evidence="2" id="KW-1185">Reference proteome</keyword>
<name>A0A073J4D4_9RHOB</name>
<dbReference type="GeneID" id="68868295"/>
<proteinExistence type="predicted"/>
<dbReference type="RefSeq" id="WP_037922245.1">
    <property type="nucleotide sequence ID" value="NZ_CP054599.1"/>
</dbReference>
<dbReference type="EMBL" id="JAMD01000002">
    <property type="protein sequence ID" value="KEJ96859.1"/>
    <property type="molecule type" value="Genomic_DNA"/>
</dbReference>
<gene>
    <name evidence="1" type="ORF">SUH3_08775</name>
</gene>
<organism evidence="1 2">
    <name type="scientific">Pseudosulfitobacter pseudonitzschiae</name>
    <dbReference type="NCBI Taxonomy" id="1402135"/>
    <lineage>
        <taxon>Bacteria</taxon>
        <taxon>Pseudomonadati</taxon>
        <taxon>Pseudomonadota</taxon>
        <taxon>Alphaproteobacteria</taxon>
        <taxon>Rhodobacterales</taxon>
        <taxon>Roseobacteraceae</taxon>
        <taxon>Pseudosulfitobacter</taxon>
    </lineage>
</organism>